<dbReference type="RefSeq" id="WP_263745655.1">
    <property type="nucleotide sequence ID" value="NZ_JAOWRF010000171.1"/>
</dbReference>
<dbReference type="Gene3D" id="1.10.101.10">
    <property type="entry name" value="PGBD-like superfamily/PGBD"/>
    <property type="match status" value="5"/>
</dbReference>
<evidence type="ECO:0000256" key="1">
    <source>
        <dbReference type="SAM" id="MobiDB-lite"/>
    </source>
</evidence>
<reference evidence="3 4" key="1">
    <citation type="submission" date="2022-10" db="EMBL/GenBank/DDBJ databases">
        <title>Identification of biosynthetic pathway for the production of the potent trypsin inhibitor radiosumin.</title>
        <authorList>
            <person name="Fewer D.P."/>
            <person name="Delbaje E."/>
            <person name="Ouyang X."/>
            <person name="Agostino P.D."/>
            <person name="Wahlsten M."/>
            <person name="Jokela J."/>
            <person name="Permi P."/>
            <person name="Haapaniemi E."/>
            <person name="Koistinen H."/>
        </authorList>
    </citation>
    <scope>NUCLEOTIDE SEQUENCE [LARGE SCALE GENOMIC DNA]</scope>
    <source>
        <strain evidence="3 4">NIES-515</strain>
    </source>
</reference>
<feature type="domain" description="Peptidoglycan binding-like" evidence="2">
    <location>
        <begin position="232"/>
        <end position="287"/>
    </location>
</feature>
<protein>
    <submittedName>
        <fullName evidence="3">Peptidoglycan-binding protein</fullName>
    </submittedName>
</protein>
<feature type="domain" description="Peptidoglycan binding-like" evidence="2">
    <location>
        <begin position="382"/>
        <end position="438"/>
    </location>
</feature>
<feature type="domain" description="Peptidoglycan binding-like" evidence="2">
    <location>
        <begin position="156"/>
        <end position="211"/>
    </location>
</feature>
<feature type="compositionally biased region" description="Polar residues" evidence="1">
    <location>
        <begin position="134"/>
        <end position="147"/>
    </location>
</feature>
<dbReference type="InterPro" id="IPR036365">
    <property type="entry name" value="PGBD-like_sf"/>
</dbReference>
<dbReference type="SUPFAM" id="SSF47090">
    <property type="entry name" value="PGBD-like"/>
    <property type="match status" value="5"/>
</dbReference>
<proteinExistence type="predicted"/>
<dbReference type="InterPro" id="IPR036366">
    <property type="entry name" value="PGBDSf"/>
</dbReference>
<evidence type="ECO:0000313" key="3">
    <source>
        <dbReference type="EMBL" id="MCV3214105.1"/>
    </source>
</evidence>
<gene>
    <name evidence="3" type="ORF">OGM63_11385</name>
</gene>
<comment type="caution">
    <text evidence="3">The sequence shown here is derived from an EMBL/GenBank/DDBJ whole genome shotgun (WGS) entry which is preliminary data.</text>
</comment>
<feature type="domain" description="Peptidoglycan binding-like" evidence="2">
    <location>
        <begin position="69"/>
        <end position="123"/>
    </location>
</feature>
<keyword evidence="4" id="KW-1185">Reference proteome</keyword>
<dbReference type="Pfam" id="PF01471">
    <property type="entry name" value="PG_binding_1"/>
    <property type="match status" value="5"/>
</dbReference>
<dbReference type="InterPro" id="IPR002477">
    <property type="entry name" value="Peptidoglycan-bd-like"/>
</dbReference>
<feature type="domain" description="Peptidoglycan binding-like" evidence="2">
    <location>
        <begin position="303"/>
        <end position="357"/>
    </location>
</feature>
<name>A0ABT3AYP4_9CYAN</name>
<evidence type="ECO:0000259" key="2">
    <source>
        <dbReference type="Pfam" id="PF01471"/>
    </source>
</evidence>
<sequence>METIGNFGVVSTDEASKSIEVVPLGVDFKFFHNWRNFSIAGMRLLSVALTMGILSIAGQAMALQKLGSSGNDVTNTQRCLKKLGYFKAPVTGNFASLTQKAVIGFQRAKKLPADGVVGISTERSLQQACLAKNSSGNVGKNPGSNVTGDLRQGSKGASVSKLQQNLRQLGYFNGRIDGYFGLDTQQAVIKFQQASRLRADGVVGSRTIQAILIKRGEGEGGEYPVLSENSSGLAVTRLQQLLKQRGYFNTNPTGRFGPITRDAVIAFQRNSGLPANGVANRQTWDALLITSQEPTPAGVSLSTEQIRELQQRLRDLGYLNTNPTGNVSPLTIDALRRFQQDYRLYADGIADSQILEAVRRAWEDRYANQNQPNKNYISVGDTGENVKALQERLTQLGYYNAYPDGYFSEYTRSSVIAFQQYYRLNPTGVVDSQTWQVLGFNGSPVANRPNNNRYVVVVPISHNDTLNIVRQYVPNAFLAESRLGNYVNAGAFSDRTQAEQRSRELRSRGLDARVDYF</sequence>
<evidence type="ECO:0000313" key="4">
    <source>
        <dbReference type="Proteomes" id="UP001526143"/>
    </source>
</evidence>
<dbReference type="EMBL" id="JAOWRF010000171">
    <property type="protein sequence ID" value="MCV3214105.1"/>
    <property type="molecule type" value="Genomic_DNA"/>
</dbReference>
<organism evidence="3 4">
    <name type="scientific">Plectonema radiosum NIES-515</name>
    <dbReference type="NCBI Taxonomy" id="2986073"/>
    <lineage>
        <taxon>Bacteria</taxon>
        <taxon>Bacillati</taxon>
        <taxon>Cyanobacteriota</taxon>
        <taxon>Cyanophyceae</taxon>
        <taxon>Oscillatoriophycideae</taxon>
        <taxon>Oscillatoriales</taxon>
        <taxon>Microcoleaceae</taxon>
        <taxon>Plectonema</taxon>
    </lineage>
</organism>
<accession>A0ABT3AYP4</accession>
<dbReference type="Proteomes" id="UP001526143">
    <property type="component" value="Unassembled WGS sequence"/>
</dbReference>
<feature type="region of interest" description="Disordered" evidence="1">
    <location>
        <begin position="134"/>
        <end position="154"/>
    </location>
</feature>